<dbReference type="Gene3D" id="3.90.950.10">
    <property type="match status" value="1"/>
</dbReference>
<comment type="similarity">
    <text evidence="3">Belongs to the Maf family. YhdE subfamily.</text>
</comment>
<comment type="function">
    <text evidence="3">Nucleoside triphosphate pyrophosphatase that hydrolyzes dTTP and UTP. May have a dual role in cell division arrest and in preventing the incorporation of modified nucleotides into cellular nucleic acids.</text>
</comment>
<evidence type="ECO:0000313" key="5">
    <source>
        <dbReference type="Proteomes" id="UP000448943"/>
    </source>
</evidence>
<evidence type="ECO:0000256" key="1">
    <source>
        <dbReference type="ARBA" id="ARBA00001968"/>
    </source>
</evidence>
<keyword evidence="2 3" id="KW-0378">Hydrolase</keyword>
<dbReference type="OrthoDB" id="9807767at2"/>
<dbReference type="SUPFAM" id="SSF52972">
    <property type="entry name" value="ITPase-like"/>
    <property type="match status" value="1"/>
</dbReference>
<dbReference type="EC" id="3.6.1.9" evidence="3"/>
<dbReference type="Pfam" id="PF02545">
    <property type="entry name" value="Maf"/>
    <property type="match status" value="1"/>
</dbReference>
<evidence type="ECO:0000256" key="3">
    <source>
        <dbReference type="HAMAP-Rule" id="MF_00528"/>
    </source>
</evidence>
<keyword evidence="3" id="KW-0546">Nucleotide metabolism</keyword>
<sequence length="198" mass="21710">MLKNSQLILASSSPRRQQLIRSLNLPYTICVNDVDETLTEKLTPVEIVEVLSTKKAAAVFEKIQSKNKHGIIIGADTIVVKDEQIFGKPKDKNDAISMLLQLQGTKHEVYSGITCIDSDSGKRIVESQKTIVHMKSLQIEQIERYVNTGEPMDKAGAYAIQGLGATIVDSIEGSYFNVVGLSLSLLSDMLGEFGIEVI</sequence>
<keyword evidence="3" id="KW-0963">Cytoplasm</keyword>
<feature type="site" description="Important for substrate specificity" evidence="3">
    <location>
        <position position="77"/>
    </location>
</feature>
<accession>A0A6N9Q4V5</accession>
<comment type="subcellular location">
    <subcellularLocation>
        <location evidence="3">Cytoplasm</location>
    </subcellularLocation>
</comment>
<gene>
    <name evidence="4" type="ORF">ERL59_12515</name>
</gene>
<dbReference type="PANTHER" id="PTHR43213">
    <property type="entry name" value="BIFUNCTIONAL DTTP/UTP PYROPHOSPHATASE/METHYLTRANSFERASE PROTEIN-RELATED"/>
    <property type="match status" value="1"/>
</dbReference>
<keyword evidence="5" id="KW-1185">Reference proteome</keyword>
<organism evidence="4 5">
    <name type="scientific">Chengkuizengella marina</name>
    <dbReference type="NCBI Taxonomy" id="2507566"/>
    <lineage>
        <taxon>Bacteria</taxon>
        <taxon>Bacillati</taxon>
        <taxon>Bacillota</taxon>
        <taxon>Bacilli</taxon>
        <taxon>Bacillales</taxon>
        <taxon>Paenibacillaceae</taxon>
        <taxon>Chengkuizengella</taxon>
    </lineage>
</organism>
<comment type="caution">
    <text evidence="4">The sequence shown here is derived from an EMBL/GenBank/DDBJ whole genome shotgun (WGS) entry which is preliminary data.</text>
</comment>
<proteinExistence type="inferred from homology"/>
<reference evidence="4 5" key="1">
    <citation type="submission" date="2019-01" db="EMBL/GenBank/DDBJ databases">
        <title>Chengkuizengella sp. nov., isolated from deep-sea sediment of East Pacific Ocean.</title>
        <authorList>
            <person name="Yang J."/>
            <person name="Lai Q."/>
            <person name="Shao Z."/>
        </authorList>
    </citation>
    <scope>NUCLEOTIDE SEQUENCE [LARGE SCALE GENOMIC DNA]</scope>
    <source>
        <strain evidence="4 5">YPA3-1-1</strain>
    </source>
</reference>
<feature type="site" description="Important for substrate specificity" evidence="3">
    <location>
        <position position="161"/>
    </location>
</feature>
<dbReference type="GO" id="GO:0009117">
    <property type="term" value="P:nucleotide metabolic process"/>
    <property type="evidence" value="ECO:0007669"/>
    <property type="project" value="UniProtKB-KW"/>
</dbReference>
<comment type="caution">
    <text evidence="3">Lacks conserved residue(s) required for the propagation of feature annotation.</text>
</comment>
<dbReference type="PANTHER" id="PTHR43213:SF5">
    <property type="entry name" value="BIFUNCTIONAL DTTP_UTP PYROPHOSPHATASE_METHYLTRANSFERASE PROTEIN-RELATED"/>
    <property type="match status" value="1"/>
</dbReference>
<comment type="catalytic activity">
    <reaction evidence="3">
        <text>dTTP + H2O = dTMP + diphosphate + H(+)</text>
        <dbReference type="Rhea" id="RHEA:28534"/>
        <dbReference type="ChEBI" id="CHEBI:15377"/>
        <dbReference type="ChEBI" id="CHEBI:15378"/>
        <dbReference type="ChEBI" id="CHEBI:33019"/>
        <dbReference type="ChEBI" id="CHEBI:37568"/>
        <dbReference type="ChEBI" id="CHEBI:63528"/>
        <dbReference type="EC" id="3.6.1.9"/>
    </reaction>
</comment>
<dbReference type="CDD" id="cd00555">
    <property type="entry name" value="Maf"/>
    <property type="match status" value="1"/>
</dbReference>
<dbReference type="EMBL" id="SIJB01000027">
    <property type="protein sequence ID" value="NBI29781.1"/>
    <property type="molecule type" value="Genomic_DNA"/>
</dbReference>
<feature type="site" description="Important for substrate specificity" evidence="3">
    <location>
        <position position="15"/>
    </location>
</feature>
<feature type="active site" description="Proton acceptor" evidence="3">
    <location>
        <position position="76"/>
    </location>
</feature>
<name>A0A6N9Q4V5_9BACL</name>
<dbReference type="InterPro" id="IPR003697">
    <property type="entry name" value="Maf-like"/>
</dbReference>
<evidence type="ECO:0000313" key="4">
    <source>
        <dbReference type="EMBL" id="NBI29781.1"/>
    </source>
</evidence>
<dbReference type="Proteomes" id="UP000448943">
    <property type="component" value="Unassembled WGS sequence"/>
</dbReference>
<dbReference type="AlphaFoldDB" id="A0A6N9Q4V5"/>
<dbReference type="PIRSF" id="PIRSF006305">
    <property type="entry name" value="Maf"/>
    <property type="match status" value="1"/>
</dbReference>
<comment type="cofactor">
    <cofactor evidence="1 3">
        <name>a divalent metal cation</name>
        <dbReference type="ChEBI" id="CHEBI:60240"/>
    </cofactor>
</comment>
<dbReference type="GO" id="GO:0047429">
    <property type="term" value="F:nucleoside triphosphate diphosphatase activity"/>
    <property type="evidence" value="ECO:0007669"/>
    <property type="project" value="UniProtKB-EC"/>
</dbReference>
<dbReference type="InterPro" id="IPR029001">
    <property type="entry name" value="ITPase-like_fam"/>
</dbReference>
<comment type="catalytic activity">
    <reaction evidence="3">
        <text>UTP + H2O = UMP + diphosphate + H(+)</text>
        <dbReference type="Rhea" id="RHEA:29395"/>
        <dbReference type="ChEBI" id="CHEBI:15377"/>
        <dbReference type="ChEBI" id="CHEBI:15378"/>
        <dbReference type="ChEBI" id="CHEBI:33019"/>
        <dbReference type="ChEBI" id="CHEBI:46398"/>
        <dbReference type="ChEBI" id="CHEBI:57865"/>
        <dbReference type="EC" id="3.6.1.9"/>
    </reaction>
</comment>
<dbReference type="HAMAP" id="MF_00528">
    <property type="entry name" value="Maf"/>
    <property type="match status" value="1"/>
</dbReference>
<dbReference type="GO" id="GO:0005737">
    <property type="term" value="C:cytoplasm"/>
    <property type="evidence" value="ECO:0007669"/>
    <property type="project" value="UniProtKB-SubCell"/>
</dbReference>
<protein>
    <recommendedName>
        <fullName evidence="3">dTTP/UTP pyrophosphatase</fullName>
        <shortName evidence="3">dTTPase/UTPase</shortName>
        <ecNumber evidence="3">3.6.1.9</ecNumber>
    </recommendedName>
    <alternativeName>
        <fullName evidence="3">Nucleoside triphosphate pyrophosphatase</fullName>
    </alternativeName>
    <alternativeName>
        <fullName evidence="3">Nucleotide pyrophosphatase</fullName>
        <shortName evidence="3">Nucleotide PPase</shortName>
    </alternativeName>
</protein>
<dbReference type="NCBIfam" id="TIGR00172">
    <property type="entry name" value="maf"/>
    <property type="match status" value="1"/>
</dbReference>
<evidence type="ECO:0000256" key="2">
    <source>
        <dbReference type="ARBA" id="ARBA00022801"/>
    </source>
</evidence>